<dbReference type="InterPro" id="IPR001021">
    <property type="entry name" value="Ribosomal_bL25_long"/>
</dbReference>
<reference evidence="9 10" key="1">
    <citation type="submission" date="2016-09" db="EMBL/GenBank/DDBJ databases">
        <title>Draft genome sequence for the type strain of Vulcanibacillus modesticaldus BR, a strictly anaerobic, moderately thermophilic, and nitrate-reducing bacterium from deep sea-hydrothermal vents of the Mid-Atlantic Ridge.</title>
        <authorList>
            <person name="Abin C.A."/>
            <person name="Hollibaugh J.T."/>
        </authorList>
    </citation>
    <scope>NUCLEOTIDE SEQUENCE [LARGE SCALE GENOMIC DNA]</scope>
    <source>
        <strain evidence="9 10">BR</strain>
    </source>
</reference>
<evidence type="ECO:0000256" key="5">
    <source>
        <dbReference type="HAMAP-Rule" id="MF_01334"/>
    </source>
</evidence>
<dbReference type="NCBIfam" id="TIGR00731">
    <property type="entry name" value="bL25_bact_ctc"/>
    <property type="match status" value="1"/>
</dbReference>
<dbReference type="GO" id="GO:0008097">
    <property type="term" value="F:5S rRNA binding"/>
    <property type="evidence" value="ECO:0007669"/>
    <property type="project" value="InterPro"/>
</dbReference>
<dbReference type="HAMAP" id="MF_01334">
    <property type="entry name" value="Ribosomal_bL25_CTC"/>
    <property type="match status" value="1"/>
</dbReference>
<dbReference type="PANTHER" id="PTHR33284">
    <property type="entry name" value="RIBOSOMAL PROTEIN L25/GLN-TRNA SYNTHETASE, ANTI-CODON-BINDING DOMAIN-CONTAINING PROTEIN"/>
    <property type="match status" value="1"/>
</dbReference>
<feature type="compositionally biased region" description="Acidic residues" evidence="6">
    <location>
        <begin position="187"/>
        <end position="200"/>
    </location>
</feature>
<dbReference type="Gene3D" id="2.40.240.10">
    <property type="entry name" value="Ribosomal Protein L25, Chain P"/>
    <property type="match status" value="1"/>
</dbReference>
<dbReference type="InterPro" id="IPR029751">
    <property type="entry name" value="Ribosomal_L25_dom"/>
</dbReference>
<dbReference type="Pfam" id="PF14693">
    <property type="entry name" value="Ribosomal_TL5_C"/>
    <property type="match status" value="1"/>
</dbReference>
<evidence type="ECO:0000256" key="1">
    <source>
        <dbReference type="ARBA" id="ARBA00022730"/>
    </source>
</evidence>
<protein>
    <recommendedName>
        <fullName evidence="5">Large ribosomal subunit protein bL25</fullName>
    </recommendedName>
    <alternativeName>
        <fullName evidence="5">General stress protein CTC</fullName>
    </alternativeName>
</protein>
<dbReference type="InterPro" id="IPR020056">
    <property type="entry name" value="Rbsml_bL25/Gln-tRNA_synth_N"/>
</dbReference>
<organism evidence="9 10">
    <name type="scientific">Vulcanibacillus modesticaldus</name>
    <dbReference type="NCBI Taxonomy" id="337097"/>
    <lineage>
        <taxon>Bacteria</taxon>
        <taxon>Bacillati</taxon>
        <taxon>Bacillota</taxon>
        <taxon>Bacilli</taxon>
        <taxon>Bacillales</taxon>
        <taxon>Bacillaceae</taxon>
        <taxon>Vulcanibacillus</taxon>
    </lineage>
</organism>
<dbReference type="CDD" id="cd00495">
    <property type="entry name" value="Ribosomal_L25_TL5_CTC"/>
    <property type="match status" value="1"/>
</dbReference>
<evidence type="ECO:0000256" key="6">
    <source>
        <dbReference type="SAM" id="MobiDB-lite"/>
    </source>
</evidence>
<dbReference type="InterPro" id="IPR011035">
    <property type="entry name" value="Ribosomal_bL25/Gln-tRNA_synth"/>
</dbReference>
<dbReference type="InterPro" id="IPR020930">
    <property type="entry name" value="Ribosomal_uL5_bac-type"/>
</dbReference>
<dbReference type="RefSeq" id="WP_069655828.1">
    <property type="nucleotide sequence ID" value="NZ_MIJF01000003.1"/>
</dbReference>
<feature type="compositionally biased region" description="Basic and acidic residues" evidence="6">
    <location>
        <begin position="201"/>
        <end position="213"/>
    </location>
</feature>
<evidence type="ECO:0000256" key="4">
    <source>
        <dbReference type="ARBA" id="ARBA00023274"/>
    </source>
</evidence>
<dbReference type="GO" id="GO:0022625">
    <property type="term" value="C:cytosolic large ribosomal subunit"/>
    <property type="evidence" value="ECO:0007669"/>
    <property type="project" value="TreeGrafter"/>
</dbReference>
<evidence type="ECO:0000256" key="2">
    <source>
        <dbReference type="ARBA" id="ARBA00022884"/>
    </source>
</evidence>
<dbReference type="Gene3D" id="2.170.120.20">
    <property type="entry name" value="Ribosomal protein L25, beta domain"/>
    <property type="match status" value="1"/>
</dbReference>
<dbReference type="Proteomes" id="UP000243739">
    <property type="component" value="Unassembled WGS sequence"/>
</dbReference>
<comment type="subunit">
    <text evidence="5">Part of the 50S ribosomal subunit; part of the 5S rRNA/L5/L18/L25 subcomplex. Contacts the 5S rRNA. Binds to the 5S rRNA independently of L5 and L18.</text>
</comment>
<feature type="region of interest" description="Disordered" evidence="6">
    <location>
        <begin position="186"/>
        <end position="213"/>
    </location>
</feature>
<feature type="domain" description="Large ribosomal subunit protein bL25 L25" evidence="7">
    <location>
        <begin position="6"/>
        <end position="92"/>
    </location>
</feature>
<dbReference type="AlphaFoldDB" id="A0A1D2YX81"/>
<keyword evidence="3 5" id="KW-0689">Ribosomal protein</keyword>
<gene>
    <name evidence="5" type="primary">rplY</name>
    <name evidence="5" type="synonym">ctc</name>
    <name evidence="9" type="ORF">BHF71_05150</name>
</gene>
<proteinExistence type="inferred from homology"/>
<keyword evidence="2 5" id="KW-0694">RNA-binding</keyword>
<evidence type="ECO:0000256" key="3">
    <source>
        <dbReference type="ARBA" id="ARBA00022980"/>
    </source>
</evidence>
<dbReference type="Pfam" id="PF01386">
    <property type="entry name" value="Ribosomal_L25p"/>
    <property type="match status" value="1"/>
</dbReference>
<accession>A0A1D2YX81</accession>
<dbReference type="SUPFAM" id="SSF50715">
    <property type="entry name" value="Ribosomal protein L25-like"/>
    <property type="match status" value="1"/>
</dbReference>
<keyword evidence="4 5" id="KW-0687">Ribonucleoprotein</keyword>
<comment type="similarity">
    <text evidence="5">Belongs to the bacterial ribosomal protein bL25 family. CTC subfamily.</text>
</comment>
<comment type="function">
    <text evidence="5">This is one of the proteins that binds to the 5S RNA in the ribosome where it forms part of the central protuberance.</text>
</comment>
<keyword evidence="10" id="KW-1185">Reference proteome</keyword>
<evidence type="ECO:0000259" key="8">
    <source>
        <dbReference type="Pfam" id="PF14693"/>
    </source>
</evidence>
<evidence type="ECO:0000259" key="7">
    <source>
        <dbReference type="Pfam" id="PF01386"/>
    </source>
</evidence>
<dbReference type="GO" id="GO:0003735">
    <property type="term" value="F:structural constituent of ribosome"/>
    <property type="evidence" value="ECO:0007669"/>
    <property type="project" value="InterPro"/>
</dbReference>
<dbReference type="PANTHER" id="PTHR33284:SF1">
    <property type="entry name" value="RIBOSOMAL PROTEIN L25_GLN-TRNA SYNTHETASE, ANTI-CODON-BINDING DOMAIN-CONTAINING PROTEIN"/>
    <property type="match status" value="1"/>
</dbReference>
<name>A0A1D2YX81_9BACI</name>
<dbReference type="EMBL" id="MIJF01000003">
    <property type="protein sequence ID" value="OEG00292.1"/>
    <property type="molecule type" value="Genomic_DNA"/>
</dbReference>
<feature type="domain" description="Large ribosomal subunit protein bL25 beta" evidence="8">
    <location>
        <begin position="101"/>
        <end position="183"/>
    </location>
</feature>
<keyword evidence="1 5" id="KW-0699">rRNA-binding</keyword>
<dbReference type="GO" id="GO:0006412">
    <property type="term" value="P:translation"/>
    <property type="evidence" value="ECO:0007669"/>
    <property type="project" value="UniProtKB-UniRule"/>
</dbReference>
<comment type="caution">
    <text evidence="9">The sequence shown here is derived from an EMBL/GenBank/DDBJ whole genome shotgun (WGS) entry which is preliminary data.</text>
</comment>
<evidence type="ECO:0000313" key="9">
    <source>
        <dbReference type="EMBL" id="OEG00292.1"/>
    </source>
</evidence>
<dbReference type="InterPro" id="IPR037121">
    <property type="entry name" value="Ribosomal_bL25_C"/>
</dbReference>
<sequence length="213" mass="23710">MEKSNIEAIPRSKNSNAYLRQLREEGFIPGVLYGHEQSSQPIQLNKKALYKQLNRHGMSSIFQVEIGEELVPVKMNEVQKDAINKEIIHVDLQRVEMDKAIDIAVPIHLTGQAVGVKSGGTIQQQLRMIKVRALPTLIPESIYVDVTDLEIGDSLLIKDIDIPDELEVLNESESVVLTILPPKMNEEEIEGDVPDSEPEIVDAKDGRGIDAAK</sequence>
<evidence type="ECO:0000313" key="10">
    <source>
        <dbReference type="Proteomes" id="UP000243739"/>
    </source>
</evidence>
<dbReference type="STRING" id="337097.BHF71_05150"/>
<dbReference type="InterPro" id="IPR020057">
    <property type="entry name" value="Ribosomal_bL25_b-dom"/>
</dbReference>